<name>A0A424YIS7_9FIRM</name>
<protein>
    <submittedName>
        <fullName evidence="1">Uncharacterized protein</fullName>
    </submittedName>
</protein>
<evidence type="ECO:0000313" key="2">
    <source>
        <dbReference type="Proteomes" id="UP000285138"/>
    </source>
</evidence>
<sequence length="61" mass="6681">MGHPPRQPLEAPLVLVGPQDRQNQGGGFPLLVNRNQGPELLLQIVSNTFIFSRRLKPPPSG</sequence>
<organism evidence="1 2">
    <name type="scientific">Candidatus Syntrophonatronum acetioxidans</name>
    <dbReference type="NCBI Taxonomy" id="1795816"/>
    <lineage>
        <taxon>Bacteria</taxon>
        <taxon>Bacillati</taxon>
        <taxon>Bacillota</taxon>
        <taxon>Clostridia</taxon>
        <taxon>Eubacteriales</taxon>
        <taxon>Syntrophomonadaceae</taxon>
        <taxon>Candidatus Syntrophonatronum</taxon>
    </lineage>
</organism>
<gene>
    <name evidence="1" type="ORF">D5R97_00540</name>
</gene>
<dbReference type="AlphaFoldDB" id="A0A424YIS7"/>
<proteinExistence type="predicted"/>
<comment type="caution">
    <text evidence="1">The sequence shown here is derived from an EMBL/GenBank/DDBJ whole genome shotgun (WGS) entry which is preliminary data.</text>
</comment>
<dbReference type="EMBL" id="QZAA01000026">
    <property type="protein sequence ID" value="RQD78313.1"/>
    <property type="molecule type" value="Genomic_DNA"/>
</dbReference>
<reference evidence="1 2" key="1">
    <citation type="submission" date="2018-08" db="EMBL/GenBank/DDBJ databases">
        <title>The metabolism and importance of syntrophic acetate oxidation coupled to methane or sulfide production in haloalkaline environments.</title>
        <authorList>
            <person name="Timmers P.H.A."/>
            <person name="Vavourakis C.D."/>
            <person name="Sorokin D.Y."/>
            <person name="Sinninghe Damste J.S."/>
            <person name="Muyzer G."/>
            <person name="Stams A.J.M."/>
            <person name="Plugge C.M."/>
        </authorList>
    </citation>
    <scope>NUCLEOTIDE SEQUENCE [LARGE SCALE GENOMIC DNA]</scope>
    <source>
        <strain evidence="1">MSAO_Bac1</strain>
    </source>
</reference>
<evidence type="ECO:0000313" key="1">
    <source>
        <dbReference type="EMBL" id="RQD78313.1"/>
    </source>
</evidence>
<dbReference type="Proteomes" id="UP000285138">
    <property type="component" value="Unassembled WGS sequence"/>
</dbReference>
<accession>A0A424YIS7</accession>